<evidence type="ECO:0000313" key="1">
    <source>
        <dbReference type="EMBL" id="MBW7456810.1"/>
    </source>
</evidence>
<reference evidence="1 2" key="1">
    <citation type="submission" date="2021-07" db="EMBL/GenBank/DDBJ databases">
        <title>Paenibacillus radiodurans sp. nov., isolated from the southeastern edge of Tengger Desert.</title>
        <authorList>
            <person name="Zhang G."/>
        </authorList>
    </citation>
    <scope>NUCLEOTIDE SEQUENCE [LARGE SCALE GENOMIC DNA]</scope>
    <source>
        <strain evidence="1 2">CCM 7311</strain>
    </source>
</reference>
<protein>
    <recommendedName>
        <fullName evidence="3">Glycoside hydrolase</fullName>
    </recommendedName>
</protein>
<dbReference type="Proteomes" id="UP001519887">
    <property type="component" value="Unassembled WGS sequence"/>
</dbReference>
<comment type="caution">
    <text evidence="1">The sequence shown here is derived from an EMBL/GenBank/DDBJ whole genome shotgun (WGS) entry which is preliminary data.</text>
</comment>
<sequence>IEDVGIDAEGVIHGKLVNKTAGPLQGTLIAALYNEQNTIDSSDIQQISFTAAGEASAFSAQFDQPIVPKKHTIKLFVWDSLTSKKPLSNVMEVSPYGLTETTESKINPYAFYVGRVARTYSESENKALTADLDTYIDTTNKRIKSVTDELDWDYGQGVIRLNTPKSQGATGILNAVSSVELDNVVIESGNAFGTVMVISLDDLPIASSKKLLIQAVTEDKSYGFESETVTEDGVAKQKIVSLGEGPMNVRDIDASVLLKGMTDINRIYALDPNGYVKEEVQGTAAAGGFQIPLRPDALYTLVEREGLTDPYVPGTQPEEDPVYVWWEGEDAVETNFPATADFSADTFPQTRHLLSGSDWLAISNVAVDPDNPPFSNYEVEVPEDAAYTFFVRKFWLHGPFDYRWDGGEWKSIGRDITLLDSVSFRQFTEANWISAGSETLTKGKHLLEIKLQQEAENSNAAFDSFILSKQPFMPSGLLRPGEKLNRAEEGFWAFEPDIDPFNDNAALDLRYLNEDTAGQSGYVQRQKDKLLLGDGQEARFWAVNAGAETINLEKGDVDYFAKQLAKRGVNMVRIHGMIFDENGEITDKALDRYQYFVHAMKQEGIYVNLSYYFVLWWDMTKAEAFKQPGDEFFDWNKQPFGLLFFDKTQQELYKKGVRKLLLTPNPYENGLPLGKDPAVAIIETQNEDSYFFFTFSDWKFPDNIRRELSKMFGGWLKDEYGSLDAAYDAWGPLSKVWNDEPENGLMEVEGASNLPWATGNGGDDKRRRDILRFLTEEQRLFYEDMNRFYKEDIGTQSIITASNWITADPAKMEALERYTYAAADMVDRHAYTEPSHTAFNNENWTLHAGDTYIPTPIVQHPDMNPVKVVHNDNQPSMISEITWTNPTPYGAEGPFMISAYSSLQGIDVLDMFATGGPSWPTKWQKWPIMSPTMAGQFPGFSLMYRRGDVTEAKNVVLESSTLDSLLNLQGSKIYESLNIDDIRG</sequence>
<dbReference type="SUPFAM" id="SSF51445">
    <property type="entry name" value="(Trans)glycosidases"/>
    <property type="match status" value="1"/>
</dbReference>
<evidence type="ECO:0008006" key="3">
    <source>
        <dbReference type="Google" id="ProtNLM"/>
    </source>
</evidence>
<gene>
    <name evidence="1" type="ORF">K0U00_22505</name>
</gene>
<dbReference type="InterPro" id="IPR017853">
    <property type="entry name" value="GH"/>
</dbReference>
<keyword evidence="2" id="KW-1185">Reference proteome</keyword>
<dbReference type="Gene3D" id="3.20.20.80">
    <property type="entry name" value="Glycosidases"/>
    <property type="match status" value="1"/>
</dbReference>
<proteinExistence type="predicted"/>
<organism evidence="1 2">
    <name type="scientific">Paenibacillus sepulcri</name>
    <dbReference type="NCBI Taxonomy" id="359917"/>
    <lineage>
        <taxon>Bacteria</taxon>
        <taxon>Bacillati</taxon>
        <taxon>Bacillota</taxon>
        <taxon>Bacilli</taxon>
        <taxon>Bacillales</taxon>
        <taxon>Paenibacillaceae</taxon>
        <taxon>Paenibacillus</taxon>
    </lineage>
</organism>
<feature type="non-terminal residue" evidence="1">
    <location>
        <position position="1"/>
    </location>
</feature>
<name>A0ABS7C7A5_9BACL</name>
<dbReference type="EMBL" id="JAHZIK010000671">
    <property type="protein sequence ID" value="MBW7456810.1"/>
    <property type="molecule type" value="Genomic_DNA"/>
</dbReference>
<accession>A0ABS7C7A5</accession>
<evidence type="ECO:0000313" key="2">
    <source>
        <dbReference type="Proteomes" id="UP001519887"/>
    </source>
</evidence>